<name>A0A8S0USH1_OLEEU</name>
<dbReference type="PANTHER" id="PTHR11712:SF330">
    <property type="entry name" value="BETA-KETOACYL-[ACYL-CARRIER-PROTEIN] SYNTHASE I"/>
    <property type="match status" value="1"/>
</dbReference>
<evidence type="ECO:0000313" key="4">
    <source>
        <dbReference type="EMBL" id="CAA3023565.1"/>
    </source>
</evidence>
<dbReference type="InterPro" id="IPR000794">
    <property type="entry name" value="Beta-ketoacyl_synthase"/>
</dbReference>
<evidence type="ECO:0000256" key="2">
    <source>
        <dbReference type="ARBA" id="ARBA00022679"/>
    </source>
</evidence>
<dbReference type="EC" id="2.3.1.41" evidence="1"/>
<dbReference type="InterPro" id="IPR016039">
    <property type="entry name" value="Thiolase-like"/>
</dbReference>
<dbReference type="Gramene" id="OE9A065790T1">
    <property type="protein sequence ID" value="OE9A065790C1"/>
    <property type="gene ID" value="OE9A065790"/>
</dbReference>
<gene>
    <name evidence="4" type="ORF">OLEA9_A065790</name>
</gene>
<dbReference type="InterPro" id="IPR018201">
    <property type="entry name" value="Ketoacyl_synth_AS"/>
</dbReference>
<proteinExistence type="predicted"/>
<dbReference type="Pfam" id="PF00109">
    <property type="entry name" value="ketoacyl-synt"/>
    <property type="match status" value="1"/>
</dbReference>
<dbReference type="GO" id="GO:0005739">
    <property type="term" value="C:mitochondrion"/>
    <property type="evidence" value="ECO:0007669"/>
    <property type="project" value="TreeGrafter"/>
</dbReference>
<dbReference type="InterPro" id="IPR014030">
    <property type="entry name" value="Ketoacyl_synth_N"/>
</dbReference>
<protein>
    <recommendedName>
        <fullName evidence="1">beta-ketoacyl-[acyl-carrier-protein] synthase I</fullName>
        <ecNumber evidence="1">2.3.1.41</ecNumber>
    </recommendedName>
</protein>
<reference evidence="4 5" key="1">
    <citation type="submission" date="2019-12" db="EMBL/GenBank/DDBJ databases">
        <authorList>
            <person name="Alioto T."/>
            <person name="Alioto T."/>
            <person name="Gomez Garrido J."/>
        </authorList>
    </citation>
    <scope>NUCLEOTIDE SEQUENCE [LARGE SCALE GENOMIC DNA]</scope>
</reference>
<accession>A0A8S0USH1</accession>
<dbReference type="OrthoDB" id="5334845at2759"/>
<evidence type="ECO:0000256" key="1">
    <source>
        <dbReference type="ARBA" id="ARBA00013191"/>
    </source>
</evidence>
<dbReference type="PANTHER" id="PTHR11712">
    <property type="entry name" value="POLYKETIDE SYNTHASE-RELATED"/>
    <property type="match status" value="1"/>
</dbReference>
<dbReference type="Gene3D" id="3.40.47.10">
    <property type="match status" value="1"/>
</dbReference>
<dbReference type="PROSITE" id="PS00606">
    <property type="entry name" value="KS3_1"/>
    <property type="match status" value="1"/>
</dbReference>
<dbReference type="GO" id="GO:0006633">
    <property type="term" value="P:fatty acid biosynthetic process"/>
    <property type="evidence" value="ECO:0007669"/>
    <property type="project" value="InterPro"/>
</dbReference>
<dbReference type="EMBL" id="CACTIH010009092">
    <property type="protein sequence ID" value="CAA3023565.1"/>
    <property type="molecule type" value="Genomic_DNA"/>
</dbReference>
<comment type="caution">
    <text evidence="4">The sequence shown here is derived from an EMBL/GenBank/DDBJ whole genome shotgun (WGS) entry which is preliminary data.</text>
</comment>
<organism evidence="4 5">
    <name type="scientific">Olea europaea subsp. europaea</name>
    <dbReference type="NCBI Taxonomy" id="158383"/>
    <lineage>
        <taxon>Eukaryota</taxon>
        <taxon>Viridiplantae</taxon>
        <taxon>Streptophyta</taxon>
        <taxon>Embryophyta</taxon>
        <taxon>Tracheophyta</taxon>
        <taxon>Spermatophyta</taxon>
        <taxon>Magnoliopsida</taxon>
        <taxon>eudicotyledons</taxon>
        <taxon>Gunneridae</taxon>
        <taxon>Pentapetalae</taxon>
        <taxon>asterids</taxon>
        <taxon>lamiids</taxon>
        <taxon>Lamiales</taxon>
        <taxon>Oleaceae</taxon>
        <taxon>Oleeae</taxon>
        <taxon>Olea</taxon>
    </lineage>
</organism>
<dbReference type="SUPFAM" id="SSF53901">
    <property type="entry name" value="Thiolase-like"/>
    <property type="match status" value="2"/>
</dbReference>
<dbReference type="AlphaFoldDB" id="A0A8S0USH1"/>
<keyword evidence="2" id="KW-0808">Transferase</keyword>
<evidence type="ECO:0000313" key="5">
    <source>
        <dbReference type="Proteomes" id="UP000594638"/>
    </source>
</evidence>
<evidence type="ECO:0000259" key="3">
    <source>
        <dbReference type="Pfam" id="PF00109"/>
    </source>
</evidence>
<dbReference type="GO" id="GO:0004315">
    <property type="term" value="F:3-oxoacyl-[acyl-carrier-protein] synthase activity"/>
    <property type="evidence" value="ECO:0007669"/>
    <property type="project" value="UniProtKB-EC"/>
</dbReference>
<sequence>MGSALLAIDTSLVGPNYSILTACTTANYCFYAAASHIRIGEADIMVAEGTEAAIIPTGVNYVNAYATSALAGDLARVNAIKKVFKNTLEMKMNVKSGPNNPSCLWNLESEVTIDTVPNVKKQHEVNVGISNSLGFGGYNSVVAFAPLSLKRS</sequence>
<dbReference type="Proteomes" id="UP000594638">
    <property type="component" value="Unassembled WGS sequence"/>
</dbReference>
<keyword evidence="5" id="KW-1185">Reference proteome</keyword>
<feature type="domain" description="Beta-ketoacyl synthase-like N-terminal" evidence="3">
    <location>
        <begin position="1"/>
        <end position="62"/>
    </location>
</feature>